<protein>
    <submittedName>
        <fullName evidence="3">Competence-specific nuclease</fullName>
    </submittedName>
</protein>
<dbReference type="AlphaFoldDB" id="U5QD76"/>
<keyword evidence="4" id="KW-1185">Reference proteome</keyword>
<feature type="chain" id="PRO_5004663584" evidence="2">
    <location>
        <begin position="22"/>
        <end position="329"/>
    </location>
</feature>
<sequence length="329" mass="36199">MSSRLRTSLAFIAFATSVLYAHSIINSEATFAHPVTGASVNSERNIRKINTLKSAAEAHLGQGLVANGTIAPPKPVSEVVIGTRNPQQDRLPTDVVLRRAAYVSRDVRQVSIQLRDWGACSPDGDAVDVEVVEQSTGYVKQYYYSGYLNNYYSNYTVQLRNGVYQIRLLYVSEGACSPDTAAISINTSQIAYGNSEYKFSIYPGTNGLVRSKFVQLEISRSKYPQSASHIDTAQNGGRDRLLTFEKDVSAKNSRRKKSINPPNYNGPRGVKDKYDLDEYPPACFKENYGTASVQRIGASDNRGSGATFGNTLRSFQYVTDDVAELVTIP</sequence>
<accession>U5QD76</accession>
<feature type="signal peptide" evidence="2">
    <location>
        <begin position="1"/>
        <end position="21"/>
    </location>
</feature>
<dbReference type="HOGENOM" id="CLU_844022_0_0_3"/>
<feature type="region of interest" description="Disordered" evidence="1">
    <location>
        <begin position="252"/>
        <end position="272"/>
    </location>
</feature>
<dbReference type="eggNOG" id="COG3209">
    <property type="taxonomic scope" value="Bacteria"/>
</dbReference>
<keyword evidence="2" id="KW-0732">Signal</keyword>
<evidence type="ECO:0000256" key="1">
    <source>
        <dbReference type="SAM" id="MobiDB-lite"/>
    </source>
</evidence>
<reference evidence="3 4" key="1">
    <citation type="journal article" date="2013" name="PLoS ONE">
        <title>Cultivation and Complete Genome Sequencing of Gloeobacter kilaueensis sp. nov., from a Lava Cave in Kilauea Caldera, Hawai'i.</title>
        <authorList>
            <person name="Saw J.H."/>
            <person name="Schatz M."/>
            <person name="Brown M.V."/>
            <person name="Kunkel D.D."/>
            <person name="Foster J.S."/>
            <person name="Shick H."/>
            <person name="Christensen S."/>
            <person name="Hou S."/>
            <person name="Wan X."/>
            <person name="Donachie S.P."/>
        </authorList>
    </citation>
    <scope>NUCLEOTIDE SEQUENCE [LARGE SCALE GENOMIC DNA]</scope>
    <source>
        <strain evidence="4">JS</strain>
    </source>
</reference>
<evidence type="ECO:0000313" key="3">
    <source>
        <dbReference type="EMBL" id="AGY56867.1"/>
    </source>
</evidence>
<evidence type="ECO:0000256" key="2">
    <source>
        <dbReference type="SAM" id="SignalP"/>
    </source>
</evidence>
<dbReference type="RefSeq" id="WP_023171907.1">
    <property type="nucleotide sequence ID" value="NC_022600.1"/>
</dbReference>
<name>U5QD76_GLOK1</name>
<dbReference type="Proteomes" id="UP000017396">
    <property type="component" value="Chromosome"/>
</dbReference>
<dbReference type="EMBL" id="CP003587">
    <property type="protein sequence ID" value="AGY56867.1"/>
    <property type="molecule type" value="Genomic_DNA"/>
</dbReference>
<dbReference type="KEGG" id="glj:GKIL_0621"/>
<dbReference type="STRING" id="1183438.GKIL_0621"/>
<dbReference type="OrthoDB" id="2664633at2"/>
<proteinExistence type="predicted"/>
<evidence type="ECO:0000313" key="4">
    <source>
        <dbReference type="Proteomes" id="UP000017396"/>
    </source>
</evidence>
<organism evidence="3 4">
    <name type="scientific">Gloeobacter kilaueensis (strain ATCC BAA-2537 / CCAP 1431/1 / ULC 316 / JS1)</name>
    <dbReference type="NCBI Taxonomy" id="1183438"/>
    <lineage>
        <taxon>Bacteria</taxon>
        <taxon>Bacillati</taxon>
        <taxon>Cyanobacteriota</taxon>
        <taxon>Cyanophyceae</taxon>
        <taxon>Gloeobacterales</taxon>
        <taxon>Gloeobacteraceae</taxon>
        <taxon>Gloeobacter</taxon>
    </lineage>
</organism>
<gene>
    <name evidence="3" type="ORF">GKIL_0621</name>
</gene>